<dbReference type="CDD" id="cd05266">
    <property type="entry name" value="SDR_a4"/>
    <property type="match status" value="1"/>
</dbReference>
<dbReference type="EMBL" id="JAMZFT010000002">
    <property type="protein sequence ID" value="MCP1337190.1"/>
    <property type="molecule type" value="Genomic_DNA"/>
</dbReference>
<dbReference type="Pfam" id="PF01370">
    <property type="entry name" value="Epimerase"/>
    <property type="match status" value="1"/>
</dbReference>
<name>A0A9J6PFF6_9PROT</name>
<dbReference type="RefSeq" id="WP_269333120.1">
    <property type="nucleotide sequence ID" value="NZ_JAMZFT010000002.1"/>
</dbReference>
<accession>A0A9J6PFF6</accession>
<dbReference type="PANTHER" id="PTHR43574">
    <property type="entry name" value="EPIMERASE-RELATED"/>
    <property type="match status" value="1"/>
</dbReference>
<dbReference type="InterPro" id="IPR036291">
    <property type="entry name" value="NAD(P)-bd_dom_sf"/>
</dbReference>
<keyword evidence="1" id="KW-0520">NAD</keyword>
<dbReference type="SUPFAM" id="SSF51735">
    <property type="entry name" value="NAD(P)-binding Rossmann-fold domains"/>
    <property type="match status" value="1"/>
</dbReference>
<proteinExistence type="predicted"/>
<protein>
    <submittedName>
        <fullName evidence="3">SDR family oxidoreductase</fullName>
    </submittedName>
</protein>
<organism evidence="3 4">
    <name type="scientific">Futiania mangrovi</name>
    <dbReference type="NCBI Taxonomy" id="2959716"/>
    <lineage>
        <taxon>Bacteria</taxon>
        <taxon>Pseudomonadati</taxon>
        <taxon>Pseudomonadota</taxon>
        <taxon>Alphaproteobacteria</taxon>
        <taxon>Futianiales</taxon>
        <taxon>Futianiaceae</taxon>
        <taxon>Futiania</taxon>
    </lineage>
</organism>
<gene>
    <name evidence="3" type="ORF">NJQ99_12270</name>
</gene>
<dbReference type="Proteomes" id="UP001055804">
    <property type="component" value="Unassembled WGS sequence"/>
</dbReference>
<evidence type="ECO:0000313" key="4">
    <source>
        <dbReference type="Proteomes" id="UP001055804"/>
    </source>
</evidence>
<dbReference type="AlphaFoldDB" id="A0A9J6PFF6"/>
<feature type="domain" description="NAD-dependent epimerase/dehydratase" evidence="2">
    <location>
        <begin position="102"/>
        <end position="213"/>
    </location>
</feature>
<dbReference type="Gene3D" id="3.40.50.720">
    <property type="entry name" value="NAD(P)-binding Rossmann-like Domain"/>
    <property type="match status" value="1"/>
</dbReference>
<reference evidence="3" key="1">
    <citation type="submission" date="2022-06" db="EMBL/GenBank/DDBJ databases">
        <title>Isolation and Genomics of Futiania mangrovii gen. nov., sp. nov., a Rare and Metabolically-versatile member in the Class Alphaproteobacteria.</title>
        <authorList>
            <person name="Liu L."/>
            <person name="Huang W.-C."/>
            <person name="Pan J."/>
            <person name="Li J."/>
            <person name="Huang Y."/>
            <person name="Du H."/>
            <person name="Liu Y."/>
            <person name="Li M."/>
        </authorList>
    </citation>
    <scope>NUCLEOTIDE SEQUENCE</scope>
    <source>
        <strain evidence="3">FT118</strain>
    </source>
</reference>
<evidence type="ECO:0000259" key="2">
    <source>
        <dbReference type="Pfam" id="PF01370"/>
    </source>
</evidence>
<evidence type="ECO:0000313" key="3">
    <source>
        <dbReference type="EMBL" id="MCP1337190.1"/>
    </source>
</evidence>
<dbReference type="InterPro" id="IPR001509">
    <property type="entry name" value="Epimerase_deHydtase"/>
</dbReference>
<sequence>MPRLFCFGYGYSAARLGQRLQARGWTAAGTCRTQEKAERLRAQGVEAFLFDRDRPLADPRAALAGATHLLASVPPDARGDPVLDHHAADIAAIAGGIAWAGYLSTTGVYGDRAGGWVDEESALEPSTERGRRRLAAEQGWCALMHEHGLPVHLFRLAGIYGPGRSQIDGVRDGTAKRIVKPGQIFSRIHVDDIAGVLEASIDRPNPGRVYNVCDNEPAPPADVVAHAARLLGVSPPSEVAFEEADLSPMARSFYSESKRVSNVRIREELGVTLTHPTYREGLAAILAAEERGRA</sequence>
<evidence type="ECO:0000256" key="1">
    <source>
        <dbReference type="ARBA" id="ARBA00023027"/>
    </source>
</evidence>
<comment type="caution">
    <text evidence="3">The sequence shown here is derived from an EMBL/GenBank/DDBJ whole genome shotgun (WGS) entry which is preliminary data.</text>
</comment>
<keyword evidence="4" id="KW-1185">Reference proteome</keyword>